<reference evidence="2 3" key="1">
    <citation type="submission" date="2020-06" db="EMBL/GenBank/DDBJ databases">
        <title>Transcriptomic and genomic resources for Thalictrum thalictroides and T. hernandezii: Facilitating candidate gene discovery in an emerging model plant lineage.</title>
        <authorList>
            <person name="Arias T."/>
            <person name="Riano-Pachon D.M."/>
            <person name="Di Stilio V.S."/>
        </authorList>
    </citation>
    <scope>NUCLEOTIDE SEQUENCE [LARGE SCALE GENOMIC DNA]</scope>
    <source>
        <strain evidence="3">cv. WT478/WT964</strain>
        <tissue evidence="2">Leaves</tissue>
    </source>
</reference>
<comment type="caution">
    <text evidence="2">The sequence shown here is derived from an EMBL/GenBank/DDBJ whole genome shotgun (WGS) entry which is preliminary data.</text>
</comment>
<gene>
    <name evidence="2" type="ORF">FRX31_008677</name>
</gene>
<dbReference type="EMBL" id="JABWDY010009000">
    <property type="protein sequence ID" value="KAF5201736.1"/>
    <property type="molecule type" value="Genomic_DNA"/>
</dbReference>
<name>A0A7J6WWB7_THATH</name>
<evidence type="ECO:0000313" key="2">
    <source>
        <dbReference type="EMBL" id="KAF5201736.1"/>
    </source>
</evidence>
<keyword evidence="3" id="KW-1185">Reference proteome</keyword>
<feature type="region of interest" description="Disordered" evidence="1">
    <location>
        <begin position="92"/>
        <end position="140"/>
    </location>
</feature>
<evidence type="ECO:0000313" key="3">
    <source>
        <dbReference type="Proteomes" id="UP000554482"/>
    </source>
</evidence>
<feature type="compositionally biased region" description="Basic residues" evidence="1">
    <location>
        <begin position="131"/>
        <end position="140"/>
    </location>
</feature>
<evidence type="ECO:0000256" key="1">
    <source>
        <dbReference type="SAM" id="MobiDB-lite"/>
    </source>
</evidence>
<accession>A0A7J6WWB7</accession>
<feature type="non-terminal residue" evidence="2">
    <location>
        <position position="264"/>
    </location>
</feature>
<sequence length="264" mass="29306">MIEGKKLLTGTSHPEKKCSLSIKRKSNIVAYGRVHTKNGPEQVVHGVALGEDNVPKAPVTTRTKCDKVEKPTTKGRKKRKVQVESVLKITTRSQSVSPKKLEKPHGKGVMTTKKLEKPHGKGVMTTVSPKKGGKPKTKGKKIVVDVQNKSTGYIRGKLHHVVAFFDEVKPLLSDKHRQLLDAMPFQKLFKAFLNKDVCQSDHSNLNTAILSIMSTYDGKGFKIGGKNLNFTTKDVALILGMTPKGESIDFEEKVSIKRNEEEWI</sequence>
<organism evidence="2 3">
    <name type="scientific">Thalictrum thalictroides</name>
    <name type="common">Rue-anemone</name>
    <name type="synonym">Anemone thalictroides</name>
    <dbReference type="NCBI Taxonomy" id="46969"/>
    <lineage>
        <taxon>Eukaryota</taxon>
        <taxon>Viridiplantae</taxon>
        <taxon>Streptophyta</taxon>
        <taxon>Embryophyta</taxon>
        <taxon>Tracheophyta</taxon>
        <taxon>Spermatophyta</taxon>
        <taxon>Magnoliopsida</taxon>
        <taxon>Ranunculales</taxon>
        <taxon>Ranunculaceae</taxon>
        <taxon>Thalictroideae</taxon>
        <taxon>Thalictrum</taxon>
    </lineage>
</organism>
<dbReference type="Proteomes" id="UP000554482">
    <property type="component" value="Unassembled WGS sequence"/>
</dbReference>
<dbReference type="AlphaFoldDB" id="A0A7J6WWB7"/>
<protein>
    <submittedName>
        <fullName evidence="2">Uncharacterized protein</fullName>
    </submittedName>
</protein>
<proteinExistence type="predicted"/>